<accession>A0A5N7KR16</accession>
<proteinExistence type="predicted"/>
<evidence type="ECO:0000313" key="2">
    <source>
        <dbReference type="Proteomes" id="UP000326112"/>
    </source>
</evidence>
<evidence type="ECO:0008006" key="3">
    <source>
        <dbReference type="Google" id="ProtNLM"/>
    </source>
</evidence>
<reference evidence="1 2" key="1">
    <citation type="journal article" date="2020" name="Int. J. Syst. Evol. Microbiol.">
        <title>Pseudomonas kitaguniensis sp. nov., a pathogen causing bacterial rot of Welsh onion in Japan.</title>
        <authorList>
            <person name="Sawada H."/>
            <person name="Fujikawa T."/>
            <person name="Nishiwaki Y."/>
            <person name="Horita H."/>
        </authorList>
    </citation>
    <scope>NUCLEOTIDE SEQUENCE [LARGE SCALE GENOMIC DNA]</scope>
    <source>
        <strain evidence="1 2">MAFF 212408</strain>
    </source>
</reference>
<evidence type="ECO:0000313" key="1">
    <source>
        <dbReference type="EMBL" id="MPR04626.1"/>
    </source>
</evidence>
<dbReference type="EMBL" id="VUAZ01000142">
    <property type="protein sequence ID" value="MPR04626.1"/>
    <property type="molecule type" value="Genomic_DNA"/>
</dbReference>
<keyword evidence="2" id="KW-1185">Reference proteome</keyword>
<dbReference type="RefSeq" id="WP_152747665.1">
    <property type="nucleotide sequence ID" value="NZ_VUAZ01000142.1"/>
</dbReference>
<reference evidence="1 2" key="2">
    <citation type="journal article" date="2023" name="Plant Pathol.">
        <title>Dismantling and reorganizing Pseudomonas marginalis sensu#lato.</title>
        <authorList>
            <person name="Sawada H."/>
            <person name="Fujikawa T."/>
            <person name="Satou M."/>
        </authorList>
    </citation>
    <scope>NUCLEOTIDE SEQUENCE [LARGE SCALE GENOMIC DNA]</scope>
    <source>
        <strain evidence="1 2">MAFF 212408</strain>
    </source>
</reference>
<dbReference type="PROSITE" id="PS51257">
    <property type="entry name" value="PROKAR_LIPOPROTEIN"/>
    <property type="match status" value="1"/>
</dbReference>
<organism evidence="1 2">
    <name type="scientific">Pseudomonas kitaguniensis</name>
    <dbReference type="NCBI Taxonomy" id="2607908"/>
    <lineage>
        <taxon>Bacteria</taxon>
        <taxon>Pseudomonadati</taxon>
        <taxon>Pseudomonadota</taxon>
        <taxon>Gammaproteobacteria</taxon>
        <taxon>Pseudomonadales</taxon>
        <taxon>Pseudomonadaceae</taxon>
        <taxon>Pseudomonas</taxon>
    </lineage>
</organism>
<sequence>MKSLWLIVVFVVLSGCKQDESSVAVHNASVELALHVPAQETIKTSAVKFSKECMVNLGLCWYRIGSSANEKDLPSVTIKSADRTLGFQNVTGVTVVVDDQVGKDIENIDVTLRALPDNSTHEQNRDFIYKIIENIKSSGWKHYYSPGDPRISGSNSSNIDSPGKVLGHYVSSHPWFDPDYVIDMNRWRKVSSFYSWYFYSEGDYLTLKAWRRNSNDDPATRGTYLITMEFKTEREFWLSEFSGNNDRANWKELLPARLNKYKDARRVIEDEARASGMEIDESYQDPPIQALSK</sequence>
<protein>
    <recommendedName>
        <fullName evidence="3">Lipoprotein</fullName>
    </recommendedName>
</protein>
<comment type="caution">
    <text evidence="1">The sequence shown here is derived from an EMBL/GenBank/DDBJ whole genome shotgun (WGS) entry which is preliminary data.</text>
</comment>
<gene>
    <name evidence="1" type="ORF">F0169_22660</name>
</gene>
<name>A0A5N7KR16_9PSED</name>
<dbReference type="Proteomes" id="UP000326112">
    <property type="component" value="Unassembled WGS sequence"/>
</dbReference>